<organism evidence="2 3">
    <name type="scientific">Clostridium botulinum C</name>
    <dbReference type="NCBI Taxonomy" id="36828"/>
    <lineage>
        <taxon>Bacteria</taxon>
        <taxon>Bacillati</taxon>
        <taxon>Bacillota</taxon>
        <taxon>Clostridia</taxon>
        <taxon>Eubacteriales</taxon>
        <taxon>Clostridiaceae</taxon>
        <taxon>Clostridium</taxon>
    </lineage>
</organism>
<protein>
    <submittedName>
        <fullName evidence="2">Uncharacterized protein</fullName>
    </submittedName>
</protein>
<name>A0A9Q3V817_CLOBO</name>
<gene>
    <name evidence="2" type="ORF">G8S53_05895</name>
</gene>
<dbReference type="AlphaFoldDB" id="A0A9Q3V817"/>
<dbReference type="Proteomes" id="UP000813637">
    <property type="component" value="Unassembled WGS sequence"/>
</dbReference>
<reference evidence="2" key="1">
    <citation type="submission" date="2020-02" db="EMBL/GenBank/DDBJ databases">
        <authorList>
            <person name="Fillo S."/>
            <person name="Giordani F."/>
            <person name="Tonon E."/>
            <person name="Drigo I."/>
            <person name="Anselmo A."/>
            <person name="Fortunato A."/>
            <person name="Bano L."/>
            <person name="Lista F."/>
        </authorList>
    </citation>
    <scope>NUCLEOTIDE SEQUENCE</scope>
    <source>
        <strain evidence="2">IZSVe-TV_9877_3_12</strain>
    </source>
</reference>
<evidence type="ECO:0000256" key="1">
    <source>
        <dbReference type="SAM" id="Coils"/>
    </source>
</evidence>
<keyword evidence="1" id="KW-0175">Coiled coil</keyword>
<evidence type="ECO:0000313" key="3">
    <source>
        <dbReference type="Proteomes" id="UP000813637"/>
    </source>
</evidence>
<comment type="caution">
    <text evidence="2">The sequence shown here is derived from an EMBL/GenBank/DDBJ whole genome shotgun (WGS) entry which is preliminary data.</text>
</comment>
<feature type="coiled-coil region" evidence="1">
    <location>
        <begin position="3"/>
        <end position="30"/>
    </location>
</feature>
<proteinExistence type="predicted"/>
<sequence>MGYIKKEDLNKKLQEDINTMNKDIQILKQSTVIIDSITKQKYKLIVENGKPKLEVIE</sequence>
<reference evidence="2" key="2">
    <citation type="journal article" date="2021" name="Microorganisms">
        <title>Extensive Genome Exploration of Clostridium botulinum Group III Field Strains.</title>
        <authorList>
            <person name="Fillo S."/>
            <person name="Giordani F."/>
            <person name="Tonon E."/>
            <person name="Drigo I."/>
            <person name="Anselmo A."/>
            <person name="Fortunato A."/>
            <person name="Lista F."/>
            <person name="Bano L."/>
        </authorList>
    </citation>
    <scope>NUCLEOTIDE SEQUENCE</scope>
    <source>
        <strain evidence="2">IZSVe-TV_9877_3_12</strain>
    </source>
</reference>
<evidence type="ECO:0000313" key="2">
    <source>
        <dbReference type="EMBL" id="MCD3194821.1"/>
    </source>
</evidence>
<dbReference type="RefSeq" id="WP_231147867.1">
    <property type="nucleotide sequence ID" value="NZ_JAAMYB010000004.1"/>
</dbReference>
<accession>A0A9Q3V817</accession>
<dbReference type="EMBL" id="JAAMYB010000004">
    <property type="protein sequence ID" value="MCD3194821.1"/>
    <property type="molecule type" value="Genomic_DNA"/>
</dbReference>